<dbReference type="Proteomes" id="UP000464657">
    <property type="component" value="Chromosome"/>
</dbReference>
<dbReference type="KEGG" id="kan:IMCC3317_21090"/>
<protein>
    <submittedName>
        <fullName evidence="2">Uncharacterized protein</fullName>
    </submittedName>
</protein>
<name>A0A7L4ZJY7_9FLAO</name>
<dbReference type="OrthoDB" id="1441093at2"/>
<reference evidence="2 3" key="1">
    <citation type="journal article" date="2013" name="Int. J. Syst. Evol. Microbiol.">
        <title>Kordia antarctica sp. nov., isolated from Antarctic seawater.</title>
        <authorList>
            <person name="Baek K."/>
            <person name="Choi A."/>
            <person name="Kang I."/>
            <person name="Lee K."/>
            <person name="Cho J.C."/>
        </authorList>
    </citation>
    <scope>NUCLEOTIDE SEQUENCE [LARGE SCALE GENOMIC DNA]</scope>
    <source>
        <strain evidence="2 3">IMCC3317</strain>
    </source>
</reference>
<keyword evidence="1" id="KW-0812">Transmembrane</keyword>
<keyword evidence="1" id="KW-1133">Transmembrane helix</keyword>
<evidence type="ECO:0000256" key="1">
    <source>
        <dbReference type="SAM" id="Phobius"/>
    </source>
</evidence>
<keyword evidence="1" id="KW-0472">Membrane</keyword>
<sequence length="155" mass="18021">MKLFNFSLLKTKYFWIAVVIIGTAGIWLPVLLSLLLGEPIQIDEIPINLTTFYISIYFAGCVDTIFRNIDLLDNKYELKSKLVSIIGLILLFIVLIVATIWLKIEKHFVVPLILSLFGSFIGLKLWWDNYQEDPTYNEIIREESKEKHGGQKWKQ</sequence>
<proteinExistence type="predicted"/>
<feature type="transmembrane region" description="Helical" evidence="1">
    <location>
        <begin position="82"/>
        <end position="102"/>
    </location>
</feature>
<evidence type="ECO:0000313" key="3">
    <source>
        <dbReference type="Proteomes" id="UP000464657"/>
    </source>
</evidence>
<evidence type="ECO:0000313" key="2">
    <source>
        <dbReference type="EMBL" id="QHI36739.1"/>
    </source>
</evidence>
<feature type="transmembrane region" description="Helical" evidence="1">
    <location>
        <begin position="108"/>
        <end position="127"/>
    </location>
</feature>
<dbReference type="RefSeq" id="WP_160129416.1">
    <property type="nucleotide sequence ID" value="NZ_CP019288.1"/>
</dbReference>
<gene>
    <name evidence="2" type="ORF">IMCC3317_21090</name>
</gene>
<dbReference type="EMBL" id="CP019288">
    <property type="protein sequence ID" value="QHI36739.1"/>
    <property type="molecule type" value="Genomic_DNA"/>
</dbReference>
<accession>A0A7L4ZJY7</accession>
<organism evidence="2 3">
    <name type="scientific">Kordia antarctica</name>
    <dbReference type="NCBI Taxonomy" id="1218801"/>
    <lineage>
        <taxon>Bacteria</taxon>
        <taxon>Pseudomonadati</taxon>
        <taxon>Bacteroidota</taxon>
        <taxon>Flavobacteriia</taxon>
        <taxon>Flavobacteriales</taxon>
        <taxon>Flavobacteriaceae</taxon>
        <taxon>Kordia</taxon>
    </lineage>
</organism>
<keyword evidence="3" id="KW-1185">Reference proteome</keyword>
<feature type="transmembrane region" description="Helical" evidence="1">
    <location>
        <begin position="12"/>
        <end position="32"/>
    </location>
</feature>
<dbReference type="AlphaFoldDB" id="A0A7L4ZJY7"/>